<evidence type="ECO:0000313" key="13">
    <source>
        <dbReference type="Proteomes" id="UP000233256"/>
    </source>
</evidence>
<dbReference type="Gene3D" id="3.90.580.10">
    <property type="entry name" value="Zinc finger, CHC2-type domain"/>
    <property type="match status" value="1"/>
</dbReference>
<dbReference type="SMART" id="SM00400">
    <property type="entry name" value="ZnF_CHCC"/>
    <property type="match status" value="1"/>
</dbReference>
<dbReference type="Proteomes" id="UP000233256">
    <property type="component" value="Unassembled WGS sequence"/>
</dbReference>
<dbReference type="Pfam" id="PF08275">
    <property type="entry name" value="DNAG_N"/>
    <property type="match status" value="1"/>
</dbReference>
<evidence type="ECO:0000256" key="3">
    <source>
        <dbReference type="ARBA" id="ARBA00022679"/>
    </source>
</evidence>
<sequence length="1034" mass="116115">MARVSDAELERLKKEVSVQRLAEARGIKLHPHGKNLIGLCPFHDDKEPSLVITPEKNLFNCLGACGTGGTVIDWVMKAEGVSFRHAVEILREGLIPQEPLSGKVTKKATVPKLPNPVSVTAEDRELMHQVVDYYHETLKKTPQGLSYLEKRGLNNSEMIEHFKIGYANRTIGLRLPEGNRKEGAAIRENLKKIGIYRDTGREHFCGAVVFPIFDENGDIVEIYGRKTCHKLTSGLPYHMYLPGPHKGVFNLAALQASKDIIICEAVIDALTFWCAGFRNVTASYGINGFTADHLAAFKRYNTQRVYIAYDRDAAGDAAANKLAEKLMAEDIECFRILFPKNMDANDYACKTQPAAKALDLVFRNAVWLGKGSNRAAPSEVEEEPVCESEQTEPEPASVSDEPATPSQKPKEPQNPSFLAAEKTAALPPTSEPETEIRDEEVIITLDDRRWRVRGLNKNMSYDQLKVNILVSRGQAFFVDTFDLYSARGRAAFLKQASEEMRLKEDVVRMDLGKVLLKLEELQDKLIKQTLEPEEKKVVLTPEEHKQAMELLTDKNLLKRILKDFEACGVVGEESNKLVGYLSAVSRKLENPLAIIIQSSSAAGKTSLMEAVLAFMPEEERVKYSAMTGQSLFYMGETSLKNKILAIVEEEGAERASYAIKLLQSEGELTIASTGKDPASGKLVTHEYHVEGPVMIFVTTTSIEIDEELLNRCIMLTVNESREQTRAIHVLQRQMETLEGLLQLRERDYLYKLHRNAQRLLKPILVANPYARHLTFLDDTTRTRRDNKKYLTLIRSIALLHQFQRPHKTTVVRGGPEAYIEVTIEDIELANELADEVLGRSLDELPPQTRRLLMQLEEMVDAGCGQNGVDREYYRFTQREVREYTGFGNTQVKTHLRRLEELEYIIAHRQLRGQSFSYELAYDGKGKDGRPFFHGLLDIEVLKQKCGYDTNRSGQNVERSGSGRPQVMHLSGVSRTEKPVEDGLTVGISEESAKKSEKSINTAADKKATSYLKVRRNPVSSLAAKSKGNGSENTL</sequence>
<feature type="compositionally biased region" description="Acidic residues" evidence="10">
    <location>
        <begin position="379"/>
        <end position="392"/>
    </location>
</feature>
<dbReference type="PANTHER" id="PTHR30313:SF2">
    <property type="entry name" value="DNA PRIMASE"/>
    <property type="match status" value="1"/>
</dbReference>
<evidence type="ECO:0000259" key="11">
    <source>
        <dbReference type="PROSITE" id="PS50880"/>
    </source>
</evidence>
<evidence type="ECO:0000256" key="6">
    <source>
        <dbReference type="ARBA" id="ARBA00022723"/>
    </source>
</evidence>
<dbReference type="SUPFAM" id="SSF57783">
    <property type="entry name" value="Zinc beta-ribbon"/>
    <property type="match status" value="1"/>
</dbReference>
<dbReference type="GO" id="GO:0008270">
    <property type="term" value="F:zinc ion binding"/>
    <property type="evidence" value="ECO:0007669"/>
    <property type="project" value="UniProtKB-KW"/>
</dbReference>
<keyword evidence="9" id="KW-0804">Transcription</keyword>
<dbReference type="Pfam" id="PF13155">
    <property type="entry name" value="Toprim_2"/>
    <property type="match status" value="1"/>
</dbReference>
<keyword evidence="7" id="KW-0863">Zinc-finger</keyword>
<feature type="region of interest" description="Disordered" evidence="10">
    <location>
        <begin position="373"/>
        <end position="415"/>
    </location>
</feature>
<organism evidence="12 13">
    <name type="scientific">Candidatus Wallbacteria bacterium HGW-Wallbacteria-1</name>
    <dbReference type="NCBI Taxonomy" id="2013854"/>
    <lineage>
        <taxon>Bacteria</taxon>
        <taxon>Candidatus Walliibacteriota</taxon>
    </lineage>
</organism>
<dbReference type="GO" id="GO:1990077">
    <property type="term" value="C:primosome complex"/>
    <property type="evidence" value="ECO:0007669"/>
    <property type="project" value="UniProtKB-KW"/>
</dbReference>
<dbReference type="PANTHER" id="PTHR30313">
    <property type="entry name" value="DNA PRIMASE"/>
    <property type="match status" value="1"/>
</dbReference>
<keyword evidence="8" id="KW-0862">Zinc</keyword>
<dbReference type="InterPro" id="IPR006171">
    <property type="entry name" value="TOPRIM_dom"/>
</dbReference>
<dbReference type="InterPro" id="IPR050219">
    <property type="entry name" value="DnaG_primase"/>
</dbReference>
<evidence type="ECO:0000313" key="12">
    <source>
        <dbReference type="EMBL" id="PKK88226.1"/>
    </source>
</evidence>
<dbReference type="SMART" id="SM00493">
    <property type="entry name" value="TOPRIM"/>
    <property type="match status" value="1"/>
</dbReference>
<dbReference type="GO" id="GO:0003677">
    <property type="term" value="F:DNA binding"/>
    <property type="evidence" value="ECO:0007669"/>
    <property type="project" value="InterPro"/>
</dbReference>
<keyword evidence="1" id="KW-0240">DNA-directed RNA polymerase</keyword>
<reference evidence="12 13" key="1">
    <citation type="journal article" date="2017" name="ISME J.">
        <title>Potential for microbial H2 and metal transformations associated with novel bacteria and archaea in deep terrestrial subsurface sediments.</title>
        <authorList>
            <person name="Hernsdorf A.W."/>
            <person name="Amano Y."/>
            <person name="Miyakawa K."/>
            <person name="Ise K."/>
            <person name="Suzuki Y."/>
            <person name="Anantharaman K."/>
            <person name="Probst A."/>
            <person name="Burstein D."/>
            <person name="Thomas B.C."/>
            <person name="Banfield J.F."/>
        </authorList>
    </citation>
    <scope>NUCLEOTIDE SEQUENCE [LARGE SCALE GENOMIC DNA]</scope>
    <source>
        <strain evidence="12">HGW-Wallbacteria-1</strain>
    </source>
</reference>
<name>A0A2N1PIT2_9BACT</name>
<dbReference type="GO" id="GO:0006269">
    <property type="term" value="P:DNA replication, synthesis of primer"/>
    <property type="evidence" value="ECO:0007669"/>
    <property type="project" value="UniProtKB-KW"/>
</dbReference>
<evidence type="ECO:0000256" key="2">
    <source>
        <dbReference type="ARBA" id="ARBA00022515"/>
    </source>
</evidence>
<evidence type="ECO:0000256" key="9">
    <source>
        <dbReference type="ARBA" id="ARBA00023163"/>
    </source>
</evidence>
<protein>
    <submittedName>
        <fullName evidence="12">DNA primase</fullName>
    </submittedName>
</protein>
<feature type="domain" description="Toprim" evidence="11">
    <location>
        <begin position="258"/>
        <end position="341"/>
    </location>
</feature>
<dbReference type="Gene3D" id="3.90.980.10">
    <property type="entry name" value="DNA primase, catalytic core, N-terminal domain"/>
    <property type="match status" value="1"/>
</dbReference>
<dbReference type="Pfam" id="PF01807">
    <property type="entry name" value="Zn_ribbon_DnaG"/>
    <property type="match status" value="1"/>
</dbReference>
<dbReference type="InterPro" id="IPR013264">
    <property type="entry name" value="DNAG_N"/>
</dbReference>
<evidence type="ECO:0000256" key="1">
    <source>
        <dbReference type="ARBA" id="ARBA00022478"/>
    </source>
</evidence>
<dbReference type="InterPro" id="IPR002694">
    <property type="entry name" value="Znf_CHC2"/>
</dbReference>
<keyword evidence="4" id="KW-0548">Nucleotidyltransferase</keyword>
<dbReference type="GO" id="GO:0000428">
    <property type="term" value="C:DNA-directed RNA polymerase complex"/>
    <property type="evidence" value="ECO:0007669"/>
    <property type="project" value="UniProtKB-KW"/>
</dbReference>
<keyword evidence="5" id="KW-0235">DNA replication</keyword>
<dbReference type="AlphaFoldDB" id="A0A2N1PIT2"/>
<comment type="caution">
    <text evidence="12">The sequence shown here is derived from an EMBL/GenBank/DDBJ whole genome shotgun (WGS) entry which is preliminary data.</text>
</comment>
<dbReference type="GO" id="GO:0005737">
    <property type="term" value="C:cytoplasm"/>
    <property type="evidence" value="ECO:0007669"/>
    <property type="project" value="TreeGrafter"/>
</dbReference>
<dbReference type="InterPro" id="IPR036977">
    <property type="entry name" value="DNA_primase_Znf_CHC2"/>
</dbReference>
<gene>
    <name evidence="12" type="ORF">CVV64_19705</name>
</gene>
<dbReference type="SUPFAM" id="SSF56731">
    <property type="entry name" value="DNA primase core"/>
    <property type="match status" value="1"/>
</dbReference>
<dbReference type="PROSITE" id="PS50880">
    <property type="entry name" value="TOPRIM"/>
    <property type="match status" value="1"/>
</dbReference>
<proteinExistence type="predicted"/>
<dbReference type="InterPro" id="IPR037068">
    <property type="entry name" value="DNA_primase_core_N_sf"/>
</dbReference>
<evidence type="ECO:0000256" key="8">
    <source>
        <dbReference type="ARBA" id="ARBA00022833"/>
    </source>
</evidence>
<accession>A0A2N1PIT2</accession>
<evidence type="ECO:0000256" key="10">
    <source>
        <dbReference type="SAM" id="MobiDB-lite"/>
    </source>
</evidence>
<feature type="region of interest" description="Disordered" evidence="10">
    <location>
        <begin position="1014"/>
        <end position="1034"/>
    </location>
</feature>
<keyword evidence="2" id="KW-0639">Primosome</keyword>
<evidence type="ECO:0000256" key="5">
    <source>
        <dbReference type="ARBA" id="ARBA00022705"/>
    </source>
</evidence>
<dbReference type="EMBL" id="PGXC01000057">
    <property type="protein sequence ID" value="PKK88226.1"/>
    <property type="molecule type" value="Genomic_DNA"/>
</dbReference>
<evidence type="ECO:0000256" key="7">
    <source>
        <dbReference type="ARBA" id="ARBA00022771"/>
    </source>
</evidence>
<keyword evidence="6" id="KW-0479">Metal-binding</keyword>
<dbReference type="Gene3D" id="3.40.1360.10">
    <property type="match status" value="1"/>
</dbReference>
<dbReference type="GO" id="GO:0003899">
    <property type="term" value="F:DNA-directed RNA polymerase activity"/>
    <property type="evidence" value="ECO:0007669"/>
    <property type="project" value="InterPro"/>
</dbReference>
<keyword evidence="3" id="KW-0808">Transferase</keyword>
<evidence type="ECO:0000256" key="4">
    <source>
        <dbReference type="ARBA" id="ARBA00022695"/>
    </source>
</evidence>